<evidence type="ECO:0000313" key="3">
    <source>
        <dbReference type="EMBL" id="TDW06177.1"/>
    </source>
</evidence>
<feature type="domain" description="Ubiquitin Mut7-C" evidence="2">
    <location>
        <begin position="8"/>
        <end position="89"/>
    </location>
</feature>
<dbReference type="InterPro" id="IPR027798">
    <property type="entry name" value="Ub_Mut7C"/>
</dbReference>
<proteinExistence type="predicted"/>
<evidence type="ECO:0008006" key="5">
    <source>
        <dbReference type="Google" id="ProtNLM"/>
    </source>
</evidence>
<reference evidence="3 4" key="1">
    <citation type="submission" date="2019-03" db="EMBL/GenBank/DDBJ databases">
        <title>Subsurface microbial communities from deep shales in Ohio and West Virginia, USA.</title>
        <authorList>
            <person name="Wrighton K."/>
        </authorList>
    </citation>
    <scope>NUCLEOTIDE SEQUENCE [LARGE SCALE GENOMIC DNA]</scope>
    <source>
        <strain evidence="3 4">MSL9.2</strain>
    </source>
</reference>
<dbReference type="InterPro" id="IPR002782">
    <property type="entry name" value="Mut7-C_RNAse_dom"/>
</dbReference>
<dbReference type="Pfam" id="PF14451">
    <property type="entry name" value="Ub-Mut7C"/>
    <property type="match status" value="1"/>
</dbReference>
<dbReference type="Proteomes" id="UP000294697">
    <property type="component" value="Unassembled WGS sequence"/>
</dbReference>
<comment type="caution">
    <text evidence="3">The sequence shown here is derived from an EMBL/GenBank/DDBJ whole genome shotgun (WGS) entry which is preliminary data.</text>
</comment>
<dbReference type="Pfam" id="PF01927">
    <property type="entry name" value="Mut7-C"/>
    <property type="match status" value="1"/>
</dbReference>
<gene>
    <name evidence="3" type="ORF">C8C77_10620</name>
</gene>
<dbReference type="EMBL" id="SODA01000006">
    <property type="protein sequence ID" value="TDW06177.1"/>
    <property type="molecule type" value="Genomic_DNA"/>
</dbReference>
<sequence length="265" mass="32131">MEDVIIIKKIKFRIYSYLNDFIKIESQKNLKLIDERYYIHHYRGRQTIKDRIESIGVPHPEVALILNNSRAVDFSYLVQSGDFFSIYPHLYTFKLPEEVKLLNEYSEKPKFILDVHLGRLARYLRRFGFDTAYRNDYQDREIVDQAVSEKRIILSRDRGLLMRKRVKWAKFIWSDDPKKQLKEVFDRFQLAQYYQGQESRCVNCNTKLVDIDKEKIIERLEPKTKKYFDDFKYCPRCDKIYWCGSHYEKTEKMLTKLKQQKSNTQ</sequence>
<evidence type="ECO:0000313" key="4">
    <source>
        <dbReference type="Proteomes" id="UP000294697"/>
    </source>
</evidence>
<name>A0A4R7Z8Z7_9FIRM</name>
<dbReference type="PANTHER" id="PTHR39081:SF1">
    <property type="entry name" value="MUT7-C RNASE DOMAIN-CONTAINING PROTEIN"/>
    <property type="match status" value="1"/>
</dbReference>
<protein>
    <recommendedName>
        <fullName evidence="5">Twitching motility protein PilT</fullName>
    </recommendedName>
</protein>
<accession>A0A4R7Z8Z7</accession>
<organism evidence="3 4">
    <name type="scientific">Halanaerobium saccharolyticum</name>
    <dbReference type="NCBI Taxonomy" id="43595"/>
    <lineage>
        <taxon>Bacteria</taxon>
        <taxon>Bacillati</taxon>
        <taxon>Bacillota</taxon>
        <taxon>Clostridia</taxon>
        <taxon>Halanaerobiales</taxon>
        <taxon>Halanaerobiaceae</taxon>
        <taxon>Halanaerobium</taxon>
    </lineage>
</organism>
<evidence type="ECO:0000259" key="1">
    <source>
        <dbReference type="Pfam" id="PF01927"/>
    </source>
</evidence>
<feature type="domain" description="Mut7-C RNAse" evidence="1">
    <location>
        <begin position="109"/>
        <end position="253"/>
    </location>
</feature>
<dbReference type="AlphaFoldDB" id="A0A4R7Z8Z7"/>
<dbReference type="PANTHER" id="PTHR39081">
    <property type="entry name" value="MUT7-C DOMAIN-CONTAINING PROTEIN"/>
    <property type="match status" value="1"/>
</dbReference>
<evidence type="ECO:0000259" key="2">
    <source>
        <dbReference type="Pfam" id="PF14451"/>
    </source>
</evidence>